<organism evidence="2 3">
    <name type="scientific">Periconia digitata</name>
    <dbReference type="NCBI Taxonomy" id="1303443"/>
    <lineage>
        <taxon>Eukaryota</taxon>
        <taxon>Fungi</taxon>
        <taxon>Dikarya</taxon>
        <taxon>Ascomycota</taxon>
        <taxon>Pezizomycotina</taxon>
        <taxon>Dothideomycetes</taxon>
        <taxon>Pleosporomycetidae</taxon>
        <taxon>Pleosporales</taxon>
        <taxon>Massarineae</taxon>
        <taxon>Periconiaceae</taxon>
        <taxon>Periconia</taxon>
    </lineage>
</organism>
<dbReference type="InterPro" id="IPR046591">
    <property type="entry name" value="DUF6649"/>
</dbReference>
<gene>
    <name evidence="2" type="ORF">PDIGIT_LOCUS4524</name>
</gene>
<feature type="region of interest" description="Disordered" evidence="1">
    <location>
        <begin position="1"/>
        <end position="69"/>
    </location>
</feature>
<feature type="compositionally biased region" description="Low complexity" evidence="1">
    <location>
        <begin position="11"/>
        <end position="42"/>
    </location>
</feature>
<comment type="caution">
    <text evidence="2">The sequence shown here is derived from an EMBL/GenBank/DDBJ whole genome shotgun (WGS) entry which is preliminary data.</text>
</comment>
<dbReference type="AlphaFoldDB" id="A0A9W4U8N0"/>
<dbReference type="Proteomes" id="UP001152607">
    <property type="component" value="Unassembled WGS sequence"/>
</dbReference>
<feature type="region of interest" description="Disordered" evidence="1">
    <location>
        <begin position="96"/>
        <end position="165"/>
    </location>
</feature>
<dbReference type="OrthoDB" id="5345504at2759"/>
<proteinExistence type="predicted"/>
<dbReference type="Pfam" id="PF20354">
    <property type="entry name" value="DUF6649"/>
    <property type="match status" value="2"/>
</dbReference>
<dbReference type="EMBL" id="CAOQHR010000003">
    <property type="protein sequence ID" value="CAI6331499.1"/>
    <property type="molecule type" value="Genomic_DNA"/>
</dbReference>
<evidence type="ECO:0000313" key="3">
    <source>
        <dbReference type="Proteomes" id="UP001152607"/>
    </source>
</evidence>
<feature type="compositionally biased region" description="Polar residues" evidence="1">
    <location>
        <begin position="43"/>
        <end position="54"/>
    </location>
</feature>
<accession>A0A9W4U8N0</accession>
<keyword evidence="3" id="KW-1185">Reference proteome</keyword>
<feature type="region of interest" description="Disordered" evidence="1">
    <location>
        <begin position="279"/>
        <end position="301"/>
    </location>
</feature>
<evidence type="ECO:0000313" key="2">
    <source>
        <dbReference type="EMBL" id="CAI6331499.1"/>
    </source>
</evidence>
<feature type="compositionally biased region" description="Low complexity" evidence="1">
    <location>
        <begin position="129"/>
        <end position="157"/>
    </location>
</feature>
<name>A0A9W4U8N0_9PLEO</name>
<evidence type="ECO:0000256" key="1">
    <source>
        <dbReference type="SAM" id="MobiDB-lite"/>
    </source>
</evidence>
<reference evidence="2" key="1">
    <citation type="submission" date="2023-01" db="EMBL/GenBank/DDBJ databases">
        <authorList>
            <person name="Van Ghelder C."/>
            <person name="Rancurel C."/>
        </authorList>
    </citation>
    <scope>NUCLEOTIDE SEQUENCE</scope>
    <source>
        <strain evidence="2">CNCM I-4278</strain>
    </source>
</reference>
<sequence length="330" mass="35067">MAEVVAHHHNQQQQQPSADAPASSEPHLQIPSRSQSQLQSQQEPATTNTATTVPHGTKRAHDNTFEPEQRLSKRFDLLNLEANGARLYIPIPGAIDSTPHPTPPNNDVAPISLSSSSSKKNPRARRTPSSRSRASAYTKSQQDAASTNSSSSSNGGDLAVAAGTPRAAEDEFMQIDPTPHKLYIHDLNAELSDDLSSDDETPIFLSDIERHLSKIPRHVLLAGTATSDLHRDPHPAVPEPTPDNQVVLYNVPSSLSVPQERDSVRMAIVEARARVRERQAGGAGAGAGAEISPAPAPAMASTNDAANAEMIPNAIADADADADADAMDID</sequence>
<protein>
    <submittedName>
        <fullName evidence="2">Uncharacterized protein</fullName>
    </submittedName>
</protein>
<feature type="compositionally biased region" description="Basic and acidic residues" evidence="1">
    <location>
        <begin position="59"/>
        <end position="69"/>
    </location>
</feature>